<dbReference type="EMBL" id="GGEC01076171">
    <property type="protein sequence ID" value="MBX56655.1"/>
    <property type="molecule type" value="Transcribed_RNA"/>
</dbReference>
<proteinExistence type="predicted"/>
<reference evidence="1" key="1">
    <citation type="submission" date="2018-02" db="EMBL/GenBank/DDBJ databases">
        <title>Rhizophora mucronata_Transcriptome.</title>
        <authorList>
            <person name="Meera S.P."/>
            <person name="Sreeshan A."/>
            <person name="Augustine A."/>
        </authorList>
    </citation>
    <scope>NUCLEOTIDE SEQUENCE</scope>
    <source>
        <tissue evidence="1">Leaf</tissue>
    </source>
</reference>
<name>A0A2P2PPM8_RHIMU</name>
<sequence>MKEKQRMAQHCVVLQFIITIKPKFLIIGSPIPHEIKWQAQPSLKFYGWSFAKEDNLSLKKVLRDLRFQPISSICALC</sequence>
<accession>A0A2P2PPM8</accession>
<evidence type="ECO:0000313" key="1">
    <source>
        <dbReference type="EMBL" id="MBX56655.1"/>
    </source>
</evidence>
<protein>
    <submittedName>
        <fullName evidence="1">Uncharacterized protein</fullName>
    </submittedName>
</protein>
<dbReference type="AlphaFoldDB" id="A0A2P2PPM8"/>
<organism evidence="1">
    <name type="scientific">Rhizophora mucronata</name>
    <name type="common">Asiatic mangrove</name>
    <dbReference type="NCBI Taxonomy" id="61149"/>
    <lineage>
        <taxon>Eukaryota</taxon>
        <taxon>Viridiplantae</taxon>
        <taxon>Streptophyta</taxon>
        <taxon>Embryophyta</taxon>
        <taxon>Tracheophyta</taxon>
        <taxon>Spermatophyta</taxon>
        <taxon>Magnoliopsida</taxon>
        <taxon>eudicotyledons</taxon>
        <taxon>Gunneridae</taxon>
        <taxon>Pentapetalae</taxon>
        <taxon>rosids</taxon>
        <taxon>fabids</taxon>
        <taxon>Malpighiales</taxon>
        <taxon>Rhizophoraceae</taxon>
        <taxon>Rhizophora</taxon>
    </lineage>
</organism>